<keyword evidence="2" id="KW-0472">Membrane</keyword>
<protein>
    <submittedName>
        <fullName evidence="3">Uncharacterized protein</fullName>
    </submittedName>
</protein>
<evidence type="ECO:0000256" key="2">
    <source>
        <dbReference type="SAM" id="Phobius"/>
    </source>
</evidence>
<dbReference type="Proteomes" id="UP000051574">
    <property type="component" value="Unassembled WGS sequence"/>
</dbReference>
<evidence type="ECO:0000313" key="3">
    <source>
        <dbReference type="EMBL" id="KRT86527.1"/>
    </source>
</evidence>
<keyword evidence="2" id="KW-0812">Transmembrane</keyword>
<comment type="caution">
    <text evidence="3">The sequence shown here is derived from an EMBL/GenBank/DDBJ whole genome shotgun (WGS) entry which is preliminary data.</text>
</comment>
<name>A0A0T6BGW5_9SCAR</name>
<keyword evidence="4" id="KW-1185">Reference proteome</keyword>
<reference evidence="3 4" key="1">
    <citation type="submission" date="2015-09" db="EMBL/GenBank/DDBJ databases">
        <title>Draft genome of the scarab beetle Oryctes borbonicus.</title>
        <authorList>
            <person name="Meyer J.M."/>
            <person name="Markov G.V."/>
            <person name="Baskaran P."/>
            <person name="Herrmann M."/>
            <person name="Sommer R.J."/>
            <person name="Roedelsperger C."/>
        </authorList>
    </citation>
    <scope>NUCLEOTIDE SEQUENCE [LARGE SCALE GENOMIC DNA]</scope>
    <source>
        <strain evidence="3">OB123</strain>
        <tissue evidence="3">Whole animal</tissue>
    </source>
</reference>
<feature type="transmembrane region" description="Helical" evidence="2">
    <location>
        <begin position="130"/>
        <end position="148"/>
    </location>
</feature>
<dbReference type="AlphaFoldDB" id="A0A0T6BGW5"/>
<dbReference type="InterPro" id="IPR030417">
    <property type="entry name" value="MS4A"/>
</dbReference>
<feature type="transmembrane region" description="Helical" evidence="2">
    <location>
        <begin position="94"/>
        <end position="118"/>
    </location>
</feature>
<sequence length="203" mass="21993">MAEENKEIAENTASVNEDVPKPKIEDELAEKKIQEADEKKCDNNLTISTKLSTDLLICKSPQNSPNLSERLTPKARQRIEPRCEKRFKLRCLNLTLYLGVLQILFGLLMSVFGALAIIQGSNLSQIGGGLWGGCLAVATGTTGVLTAAKDCCPLKKTAHHIAYTVFLALSLISLAVAQLVMVLSATGLSRDLEKTSSESNFSE</sequence>
<gene>
    <name evidence="3" type="ORF">AMK59_2184</name>
</gene>
<accession>A0A0T6BGW5</accession>
<keyword evidence="2" id="KW-1133">Transmembrane helix</keyword>
<dbReference type="PANTHER" id="PTHR23320">
    <property type="entry name" value="MEMBRANE-SPANNING 4-DOMAINS SUBFAMILY A MS4A -RELATED"/>
    <property type="match status" value="1"/>
</dbReference>
<feature type="non-terminal residue" evidence="3">
    <location>
        <position position="203"/>
    </location>
</feature>
<dbReference type="PANTHER" id="PTHR23320:SF173">
    <property type="entry name" value="MARVEL DOMAIN-CONTAINING PROTEIN-RELATED"/>
    <property type="match status" value="1"/>
</dbReference>
<proteinExistence type="predicted"/>
<dbReference type="OrthoDB" id="7733275at2759"/>
<organism evidence="3 4">
    <name type="scientific">Oryctes borbonicus</name>
    <dbReference type="NCBI Taxonomy" id="1629725"/>
    <lineage>
        <taxon>Eukaryota</taxon>
        <taxon>Metazoa</taxon>
        <taxon>Ecdysozoa</taxon>
        <taxon>Arthropoda</taxon>
        <taxon>Hexapoda</taxon>
        <taxon>Insecta</taxon>
        <taxon>Pterygota</taxon>
        <taxon>Neoptera</taxon>
        <taxon>Endopterygota</taxon>
        <taxon>Coleoptera</taxon>
        <taxon>Polyphaga</taxon>
        <taxon>Scarabaeiformia</taxon>
        <taxon>Scarabaeidae</taxon>
        <taxon>Dynastinae</taxon>
        <taxon>Oryctes</taxon>
    </lineage>
</organism>
<dbReference type="EMBL" id="LJIG01000413">
    <property type="protein sequence ID" value="KRT86527.1"/>
    <property type="molecule type" value="Genomic_DNA"/>
</dbReference>
<feature type="region of interest" description="Disordered" evidence="1">
    <location>
        <begin position="1"/>
        <end position="23"/>
    </location>
</feature>
<evidence type="ECO:0000256" key="1">
    <source>
        <dbReference type="SAM" id="MobiDB-lite"/>
    </source>
</evidence>
<feature type="transmembrane region" description="Helical" evidence="2">
    <location>
        <begin position="160"/>
        <end position="183"/>
    </location>
</feature>
<evidence type="ECO:0000313" key="4">
    <source>
        <dbReference type="Proteomes" id="UP000051574"/>
    </source>
</evidence>